<reference evidence="2 3" key="1">
    <citation type="submission" date="2018-11" db="EMBL/GenBank/DDBJ databases">
        <authorList>
            <consortium name="Pathogen Informatics"/>
        </authorList>
    </citation>
    <scope>NUCLEOTIDE SEQUENCE [LARGE SCALE GENOMIC DNA]</scope>
</reference>
<proteinExistence type="predicted"/>
<name>A0A3P7L3D0_STRVU</name>
<dbReference type="Gene3D" id="1.20.5.340">
    <property type="match status" value="1"/>
</dbReference>
<gene>
    <name evidence="2" type="ORF">SVUK_LOCUS8726</name>
</gene>
<organism evidence="2 3">
    <name type="scientific">Strongylus vulgaris</name>
    <name type="common">Blood worm</name>
    <dbReference type="NCBI Taxonomy" id="40348"/>
    <lineage>
        <taxon>Eukaryota</taxon>
        <taxon>Metazoa</taxon>
        <taxon>Ecdysozoa</taxon>
        <taxon>Nematoda</taxon>
        <taxon>Chromadorea</taxon>
        <taxon>Rhabditida</taxon>
        <taxon>Rhabditina</taxon>
        <taxon>Rhabditomorpha</taxon>
        <taxon>Strongyloidea</taxon>
        <taxon>Strongylidae</taxon>
        <taxon>Strongylus</taxon>
    </lineage>
</organism>
<protein>
    <recommendedName>
        <fullName evidence="4">Myosin tail domain-containing protein</fullName>
    </recommendedName>
</protein>
<evidence type="ECO:0000313" key="2">
    <source>
        <dbReference type="EMBL" id="VDM73728.1"/>
    </source>
</evidence>
<dbReference type="AlphaFoldDB" id="A0A3P7L3D0"/>
<evidence type="ECO:0000256" key="1">
    <source>
        <dbReference type="SAM" id="MobiDB-lite"/>
    </source>
</evidence>
<evidence type="ECO:0008006" key="4">
    <source>
        <dbReference type="Google" id="ProtNLM"/>
    </source>
</evidence>
<dbReference type="SUPFAM" id="SSF90257">
    <property type="entry name" value="Myosin rod fragments"/>
    <property type="match status" value="1"/>
</dbReference>
<dbReference type="Proteomes" id="UP000270094">
    <property type="component" value="Unassembled WGS sequence"/>
</dbReference>
<dbReference type="EMBL" id="UYYB01032137">
    <property type="protein sequence ID" value="VDM73728.1"/>
    <property type="molecule type" value="Genomic_DNA"/>
</dbReference>
<accession>A0A3P7L3D0</accession>
<sequence>MVPRPGRSQEKNATTSWITHYPTQCSLVVHSAYLGMVKPLLKAGKEHEEMEKLSEKIKSLEEAVAKGDENRKQLESQVLKGLRLQALLKVAGLVEEKNQLFLNLEKEKANLQDAEERNQKLAALKADLDKQLAEVQYEQEIAEHKKHAQDLELSLKKAESEKQVSRDALNRR</sequence>
<feature type="region of interest" description="Disordered" evidence="1">
    <location>
        <begin position="153"/>
        <end position="172"/>
    </location>
</feature>
<evidence type="ECO:0000313" key="3">
    <source>
        <dbReference type="Proteomes" id="UP000270094"/>
    </source>
</evidence>
<keyword evidence="3" id="KW-1185">Reference proteome</keyword>